<keyword evidence="2" id="KW-1185">Reference proteome</keyword>
<dbReference type="EMBL" id="AWVP01000095">
    <property type="protein sequence ID" value="ERK56339.1"/>
    <property type="molecule type" value="Genomic_DNA"/>
</dbReference>
<accession>U2QJF0</accession>
<proteinExistence type="predicted"/>
<gene>
    <name evidence="1" type="ORF">HMPREF1983_01391</name>
</gene>
<dbReference type="HOGENOM" id="CLU_2450387_0_0_9"/>
<dbReference type="PATRIC" id="fig|1321820.3.peg.1342"/>
<dbReference type="AlphaFoldDB" id="U2QJF0"/>
<reference evidence="1 2" key="1">
    <citation type="submission" date="2013-08" db="EMBL/GenBank/DDBJ databases">
        <authorList>
            <person name="Weinstock G."/>
            <person name="Sodergren E."/>
            <person name="Wylie T."/>
            <person name="Fulton L."/>
            <person name="Fulton R."/>
            <person name="Fronick C."/>
            <person name="O'Laughlin M."/>
            <person name="Godfrey J."/>
            <person name="Miner T."/>
            <person name="Herter B."/>
            <person name="Appelbaum E."/>
            <person name="Cordes M."/>
            <person name="Lek S."/>
            <person name="Wollam A."/>
            <person name="Pepin K.H."/>
            <person name="Palsikar V.B."/>
            <person name="Mitreva M."/>
            <person name="Wilson R.K."/>
        </authorList>
    </citation>
    <scope>NUCLEOTIDE SEQUENCE [LARGE SCALE GENOMIC DNA]</scope>
    <source>
        <strain evidence="1 2">ATCC 700627</strain>
    </source>
</reference>
<organism evidence="1 2">
    <name type="scientific">Gemella bergeri ATCC 700627</name>
    <dbReference type="NCBI Taxonomy" id="1321820"/>
    <lineage>
        <taxon>Bacteria</taxon>
        <taxon>Bacillati</taxon>
        <taxon>Bacillota</taxon>
        <taxon>Bacilli</taxon>
        <taxon>Bacillales</taxon>
        <taxon>Gemellaceae</taxon>
        <taxon>Gemella</taxon>
    </lineage>
</organism>
<dbReference type="RefSeq" id="WP_021752928.1">
    <property type="nucleotide sequence ID" value="NZ_KI271831.1"/>
</dbReference>
<evidence type="ECO:0000313" key="2">
    <source>
        <dbReference type="Proteomes" id="UP000016637"/>
    </source>
</evidence>
<name>U2QJF0_9BACL</name>
<protein>
    <submittedName>
        <fullName evidence="1">Uncharacterized protein</fullName>
    </submittedName>
</protein>
<dbReference type="eggNOG" id="ENOG503051Y">
    <property type="taxonomic scope" value="Bacteria"/>
</dbReference>
<sequence>MKKRKILLVLGLAAVTNYYLYKKYNEIIEDNEHIDRCRNKLIAKGFEVNNSYSLNLKENNYLMFYFDEKEKSYEVKYSKENEEIEYIKEVE</sequence>
<dbReference type="Proteomes" id="UP000016637">
    <property type="component" value="Unassembled WGS sequence"/>
</dbReference>
<evidence type="ECO:0000313" key="1">
    <source>
        <dbReference type="EMBL" id="ERK56339.1"/>
    </source>
</evidence>
<comment type="caution">
    <text evidence="1">The sequence shown here is derived from an EMBL/GenBank/DDBJ whole genome shotgun (WGS) entry which is preliminary data.</text>
</comment>